<accession>A0A917F532</accession>
<proteinExistence type="predicted"/>
<evidence type="ECO:0000313" key="2">
    <source>
        <dbReference type="Proteomes" id="UP000605670"/>
    </source>
</evidence>
<reference evidence="1" key="1">
    <citation type="journal article" date="2014" name="Int. J. Syst. Evol. Microbiol.">
        <title>Complete genome sequence of Corynebacterium casei LMG S-19264T (=DSM 44701T), isolated from a smear-ripened cheese.</title>
        <authorList>
            <consortium name="US DOE Joint Genome Institute (JGI-PGF)"/>
            <person name="Walter F."/>
            <person name="Albersmeier A."/>
            <person name="Kalinowski J."/>
            <person name="Ruckert C."/>
        </authorList>
    </citation>
    <scope>NUCLEOTIDE SEQUENCE</scope>
    <source>
        <strain evidence="1">CGMCC 1.12160</strain>
    </source>
</reference>
<comment type="caution">
    <text evidence="1">The sequence shown here is derived from an EMBL/GenBank/DDBJ whole genome shotgun (WGS) entry which is preliminary data.</text>
</comment>
<keyword evidence="2" id="KW-1185">Reference proteome</keyword>
<name>A0A917F532_9MICO</name>
<dbReference type="AlphaFoldDB" id="A0A917F532"/>
<dbReference type="RefSeq" id="WP_188428446.1">
    <property type="nucleotide sequence ID" value="NZ_BAABKH010000005.1"/>
</dbReference>
<dbReference type="EMBL" id="BMEM01000001">
    <property type="protein sequence ID" value="GGF44226.1"/>
    <property type="molecule type" value="Genomic_DNA"/>
</dbReference>
<reference evidence="1" key="2">
    <citation type="submission" date="2020-09" db="EMBL/GenBank/DDBJ databases">
        <authorList>
            <person name="Sun Q."/>
            <person name="Zhou Y."/>
        </authorList>
    </citation>
    <scope>NUCLEOTIDE SEQUENCE</scope>
    <source>
        <strain evidence="1">CGMCC 1.12160</strain>
    </source>
</reference>
<organism evidence="1 2">
    <name type="scientific">Ornithinimicrobium tianjinense</name>
    <dbReference type="NCBI Taxonomy" id="1195761"/>
    <lineage>
        <taxon>Bacteria</taxon>
        <taxon>Bacillati</taxon>
        <taxon>Actinomycetota</taxon>
        <taxon>Actinomycetes</taxon>
        <taxon>Micrococcales</taxon>
        <taxon>Ornithinimicrobiaceae</taxon>
        <taxon>Ornithinimicrobium</taxon>
    </lineage>
</organism>
<gene>
    <name evidence="1" type="ORF">GCM10011366_09900</name>
</gene>
<evidence type="ECO:0000313" key="1">
    <source>
        <dbReference type="EMBL" id="GGF44226.1"/>
    </source>
</evidence>
<sequence length="376" mass="40494">MTSQYAVAPTAPGSLGSDVPAPELLRYLDALLRWRDQRRSELHALDQAAMELGTPEERAAVTPDVTLSMTLWQAVSDRLELLLATWDSGRVGESERRRITTLVWGSLEQPGSRGGGQALAVSLPEACRLSDSLASSLRSRLRLEGSDPDLAGRLRDLRQTVERIADQVALIPEKRRGSASEMHRQLDERLDDVTERARRGADVGGLLGPLEAQAATAERDLIVAASARAHARADHAQATREVAELAARGQAVRALAERARAGVTPAPTLGIPEVGALGEVPGDPTELTEFLARLERVDRALTVAQTTYAAALARRDDLAERAQRVREGLSGDAAASMAPLVEQVQALLDARPTDLVRLEALVQAQETFARTMGASR</sequence>
<dbReference type="Proteomes" id="UP000605670">
    <property type="component" value="Unassembled WGS sequence"/>
</dbReference>
<protein>
    <submittedName>
        <fullName evidence="1">Uncharacterized protein</fullName>
    </submittedName>
</protein>